<proteinExistence type="predicted"/>
<evidence type="ECO:0000256" key="1">
    <source>
        <dbReference type="SAM" id="MobiDB-lite"/>
    </source>
</evidence>
<evidence type="ECO:0000313" key="3">
    <source>
        <dbReference type="Proteomes" id="UP000233551"/>
    </source>
</evidence>
<accession>A0A2I0IQ73</accession>
<evidence type="ECO:0000313" key="2">
    <source>
        <dbReference type="EMBL" id="PKI46162.1"/>
    </source>
</evidence>
<sequence>MRWPVEASRPSIMEIPIAISEIRISEIPTKILEIEDEGAPASHPIPRSTSPGGFARGFNDPDCKNPHRREGRWR</sequence>
<dbReference type="Proteomes" id="UP000233551">
    <property type="component" value="Unassembled WGS sequence"/>
</dbReference>
<organism evidence="2 3">
    <name type="scientific">Punica granatum</name>
    <name type="common">Pomegranate</name>
    <dbReference type="NCBI Taxonomy" id="22663"/>
    <lineage>
        <taxon>Eukaryota</taxon>
        <taxon>Viridiplantae</taxon>
        <taxon>Streptophyta</taxon>
        <taxon>Embryophyta</taxon>
        <taxon>Tracheophyta</taxon>
        <taxon>Spermatophyta</taxon>
        <taxon>Magnoliopsida</taxon>
        <taxon>eudicotyledons</taxon>
        <taxon>Gunneridae</taxon>
        <taxon>Pentapetalae</taxon>
        <taxon>rosids</taxon>
        <taxon>malvids</taxon>
        <taxon>Myrtales</taxon>
        <taxon>Lythraceae</taxon>
        <taxon>Punica</taxon>
    </lineage>
</organism>
<name>A0A2I0IQ73_PUNGR</name>
<keyword evidence="3" id="KW-1185">Reference proteome</keyword>
<comment type="caution">
    <text evidence="2">The sequence shown here is derived from an EMBL/GenBank/DDBJ whole genome shotgun (WGS) entry which is preliminary data.</text>
</comment>
<dbReference type="AlphaFoldDB" id="A0A2I0IQ73"/>
<dbReference type="EMBL" id="PGOL01002669">
    <property type="protein sequence ID" value="PKI46162.1"/>
    <property type="molecule type" value="Genomic_DNA"/>
</dbReference>
<feature type="region of interest" description="Disordered" evidence="1">
    <location>
        <begin position="38"/>
        <end position="74"/>
    </location>
</feature>
<gene>
    <name evidence="2" type="ORF">CRG98_033420</name>
</gene>
<protein>
    <submittedName>
        <fullName evidence="2">Uncharacterized protein</fullName>
    </submittedName>
</protein>
<reference evidence="2 3" key="1">
    <citation type="submission" date="2017-11" db="EMBL/GenBank/DDBJ databases">
        <title>De-novo sequencing of pomegranate (Punica granatum L.) genome.</title>
        <authorList>
            <person name="Akparov Z."/>
            <person name="Amiraslanov A."/>
            <person name="Hajiyeva S."/>
            <person name="Abbasov M."/>
            <person name="Kaur K."/>
            <person name="Hamwieh A."/>
            <person name="Solovyev V."/>
            <person name="Salamov A."/>
            <person name="Braich B."/>
            <person name="Kosarev P."/>
            <person name="Mahmoud A."/>
            <person name="Hajiyev E."/>
            <person name="Babayeva S."/>
            <person name="Izzatullayeva V."/>
            <person name="Mammadov A."/>
            <person name="Mammadov A."/>
            <person name="Sharifova S."/>
            <person name="Ojaghi J."/>
            <person name="Eynullazada K."/>
            <person name="Bayramov B."/>
            <person name="Abdulazimova A."/>
            <person name="Shahmuradov I."/>
        </authorList>
    </citation>
    <scope>NUCLEOTIDE SEQUENCE [LARGE SCALE GENOMIC DNA]</scope>
    <source>
        <strain evidence="3">cv. AG2017</strain>
        <tissue evidence="2">Leaf</tissue>
    </source>
</reference>